<feature type="region of interest" description="Disordered" evidence="1">
    <location>
        <begin position="58"/>
        <end position="88"/>
    </location>
</feature>
<reference evidence="2 3" key="1">
    <citation type="submission" date="2019-11" db="EMBL/GenBank/DDBJ databases">
        <title>Whole genome sequence of Oryza granulata.</title>
        <authorList>
            <person name="Li W."/>
        </authorList>
    </citation>
    <scope>NUCLEOTIDE SEQUENCE [LARGE SCALE GENOMIC DNA]</scope>
    <source>
        <strain evidence="3">cv. Menghai</strain>
        <tissue evidence="2">Leaf</tissue>
    </source>
</reference>
<proteinExistence type="predicted"/>
<evidence type="ECO:0000313" key="3">
    <source>
        <dbReference type="Proteomes" id="UP000479710"/>
    </source>
</evidence>
<accession>A0A6G1E8E4</accession>
<gene>
    <name evidence="2" type="ORF">E2562_038433</name>
</gene>
<dbReference type="AlphaFoldDB" id="A0A6G1E8E4"/>
<comment type="caution">
    <text evidence="2">The sequence shown here is derived from an EMBL/GenBank/DDBJ whole genome shotgun (WGS) entry which is preliminary data.</text>
</comment>
<evidence type="ECO:0000313" key="2">
    <source>
        <dbReference type="EMBL" id="KAF0921058.1"/>
    </source>
</evidence>
<name>A0A6G1E8E4_9ORYZ</name>
<feature type="compositionally biased region" description="Basic and acidic residues" evidence="1">
    <location>
        <begin position="70"/>
        <end position="88"/>
    </location>
</feature>
<organism evidence="2 3">
    <name type="scientific">Oryza meyeriana var. granulata</name>
    <dbReference type="NCBI Taxonomy" id="110450"/>
    <lineage>
        <taxon>Eukaryota</taxon>
        <taxon>Viridiplantae</taxon>
        <taxon>Streptophyta</taxon>
        <taxon>Embryophyta</taxon>
        <taxon>Tracheophyta</taxon>
        <taxon>Spermatophyta</taxon>
        <taxon>Magnoliopsida</taxon>
        <taxon>Liliopsida</taxon>
        <taxon>Poales</taxon>
        <taxon>Poaceae</taxon>
        <taxon>BOP clade</taxon>
        <taxon>Oryzoideae</taxon>
        <taxon>Oryzeae</taxon>
        <taxon>Oryzinae</taxon>
        <taxon>Oryza</taxon>
        <taxon>Oryza meyeriana</taxon>
    </lineage>
</organism>
<feature type="region of interest" description="Disordered" evidence="1">
    <location>
        <begin position="1"/>
        <end position="39"/>
    </location>
</feature>
<keyword evidence="3" id="KW-1185">Reference proteome</keyword>
<evidence type="ECO:0000256" key="1">
    <source>
        <dbReference type="SAM" id="MobiDB-lite"/>
    </source>
</evidence>
<sequence>MEGERKEAGDDDDHGGKRKNGDVTWSKSFTRERGHHRGEKWEVTTVSGYVAAVLVEKGGRRGGEQCGGARLRDQSEGARDRNRESTCP</sequence>
<dbReference type="EMBL" id="SPHZ02000005">
    <property type="protein sequence ID" value="KAF0921058.1"/>
    <property type="molecule type" value="Genomic_DNA"/>
</dbReference>
<protein>
    <submittedName>
        <fullName evidence="2">Uncharacterized protein</fullName>
    </submittedName>
</protein>
<dbReference type="Proteomes" id="UP000479710">
    <property type="component" value="Unassembled WGS sequence"/>
</dbReference>